<evidence type="ECO:0000313" key="2">
    <source>
        <dbReference type="Proteomes" id="UP000439678"/>
    </source>
</evidence>
<gene>
    <name evidence="1" type="ORF">GMC65_08155</name>
</gene>
<dbReference type="RefSeq" id="WP_155124450.1">
    <property type="nucleotide sequence ID" value="NZ_JAKUVO010000001.1"/>
</dbReference>
<dbReference type="Proteomes" id="UP000439678">
    <property type="component" value="Unassembled WGS sequence"/>
</dbReference>
<dbReference type="EMBL" id="WMYO01000008">
    <property type="protein sequence ID" value="MTR28314.1"/>
    <property type="molecule type" value="Genomic_DNA"/>
</dbReference>
<accession>A0A6A8UER3</accession>
<name>A0A6A8UER3_STRSL</name>
<proteinExistence type="predicted"/>
<protein>
    <submittedName>
        <fullName evidence="1">Uncharacterized protein</fullName>
    </submittedName>
</protein>
<evidence type="ECO:0000313" key="1">
    <source>
        <dbReference type="EMBL" id="MTR28314.1"/>
    </source>
</evidence>
<sequence length="120" mass="13625">MDYTSKGSYSLAFWQSILERETAFNGLGFMTPENIACRMMAQAVSNYDIADYTGLSISRVNEINQRAYDIVSSVLTDMNRIIYGKKLTGESTEEIITYLSRIFGIEAHLIVETFPKIYNP</sequence>
<organism evidence="1 2">
    <name type="scientific">Streptococcus salivarius</name>
    <dbReference type="NCBI Taxonomy" id="1304"/>
    <lineage>
        <taxon>Bacteria</taxon>
        <taxon>Bacillati</taxon>
        <taxon>Bacillota</taxon>
        <taxon>Bacilli</taxon>
        <taxon>Lactobacillales</taxon>
        <taxon>Streptococcaceae</taxon>
        <taxon>Streptococcus</taxon>
    </lineage>
</organism>
<comment type="caution">
    <text evidence="1">The sequence shown here is derived from an EMBL/GenBank/DDBJ whole genome shotgun (WGS) entry which is preliminary data.</text>
</comment>
<dbReference type="AlphaFoldDB" id="A0A6A8UER3"/>
<reference evidence="1 2" key="1">
    <citation type="journal article" date="2019" name="Nat. Med.">
        <title>A library of human gut bacterial isolates paired with longitudinal multiomics data enables mechanistic microbiome research.</title>
        <authorList>
            <person name="Poyet M."/>
            <person name="Groussin M."/>
            <person name="Gibbons S.M."/>
            <person name="Avila-Pacheco J."/>
            <person name="Jiang X."/>
            <person name="Kearney S.M."/>
            <person name="Perrotta A.R."/>
            <person name="Berdy B."/>
            <person name="Zhao S."/>
            <person name="Lieberman T.D."/>
            <person name="Swanson P.K."/>
            <person name="Smith M."/>
            <person name="Roesemann S."/>
            <person name="Alexander J.E."/>
            <person name="Rich S.A."/>
            <person name="Livny J."/>
            <person name="Vlamakis H."/>
            <person name="Clish C."/>
            <person name="Bullock K."/>
            <person name="Deik A."/>
            <person name="Scott J."/>
            <person name="Pierce K.A."/>
            <person name="Xavier R.J."/>
            <person name="Alm E.J."/>
        </authorList>
    </citation>
    <scope>NUCLEOTIDE SEQUENCE [LARGE SCALE GENOMIC DNA]</scope>
    <source>
        <strain evidence="1 2">BIOML-A4</strain>
    </source>
</reference>